<evidence type="ECO:0000256" key="1">
    <source>
        <dbReference type="SAM" id="SignalP"/>
    </source>
</evidence>
<dbReference type="EMBL" id="JAAGBB010000001">
    <property type="protein sequence ID" value="MBR0663003.1"/>
    <property type="molecule type" value="Genomic_DNA"/>
</dbReference>
<feature type="domain" description="Lysozyme inhibitor LprI-like N-terminal" evidence="2">
    <location>
        <begin position="36"/>
        <end position="131"/>
    </location>
</feature>
<keyword evidence="1" id="KW-0732">Signal</keyword>
<name>A0ABS5ERU1_9PROT</name>
<dbReference type="RefSeq" id="WP_211850591.1">
    <property type="nucleotide sequence ID" value="NZ_JAAGBB010000001.1"/>
</dbReference>
<accession>A0ABS5ERU1</accession>
<dbReference type="PANTHER" id="PTHR39176">
    <property type="entry name" value="PERIPLASMIC PROTEIN-RELATED"/>
    <property type="match status" value="1"/>
</dbReference>
<dbReference type="PANTHER" id="PTHR39176:SF1">
    <property type="entry name" value="PERIPLASMIC PROTEIN"/>
    <property type="match status" value="1"/>
</dbReference>
<dbReference type="InterPro" id="IPR009739">
    <property type="entry name" value="LprI-like_N"/>
</dbReference>
<evidence type="ECO:0000259" key="2">
    <source>
        <dbReference type="Pfam" id="PF07007"/>
    </source>
</evidence>
<dbReference type="Pfam" id="PF07007">
    <property type="entry name" value="LprI"/>
    <property type="match status" value="1"/>
</dbReference>
<reference evidence="4" key="1">
    <citation type="journal article" date="2021" name="Syst. Appl. Microbiol.">
        <title>Roseomonas hellenica sp. nov., isolated from roots of wild-growing Alkanna tinctoria.</title>
        <authorList>
            <person name="Rat A."/>
            <person name="Naranjo H.D."/>
            <person name="Lebbe L."/>
            <person name="Cnockaert M."/>
            <person name="Krigas N."/>
            <person name="Grigoriadou K."/>
            <person name="Maloupa E."/>
            <person name="Willems A."/>
        </authorList>
    </citation>
    <scope>NUCLEOTIDE SEQUENCE [LARGE SCALE GENOMIC DNA]</scope>
    <source>
        <strain evidence="4">LMG 31523</strain>
    </source>
</reference>
<dbReference type="Proteomes" id="UP001196870">
    <property type="component" value="Unassembled WGS sequence"/>
</dbReference>
<protein>
    <submittedName>
        <fullName evidence="3">DUF1311 domain-containing protein</fullName>
    </submittedName>
</protein>
<evidence type="ECO:0000313" key="3">
    <source>
        <dbReference type="EMBL" id="MBR0663003.1"/>
    </source>
</evidence>
<sequence length="135" mass="14631">MRRILLALLLAAPLPALAQNADVELRIRYSPALQACLDKAGSTTAAMVDCHGQEYALWDARLNRAYQRIMSAPEVTPAAKDQLRDAQRAWIAYRDRACAARAGVESGGGSLGLITAAACRLEMTALRAHELEVLQ</sequence>
<keyword evidence="4" id="KW-1185">Reference proteome</keyword>
<comment type="caution">
    <text evidence="3">The sequence shown here is derived from an EMBL/GenBank/DDBJ whole genome shotgun (WGS) entry which is preliminary data.</text>
</comment>
<feature type="signal peptide" evidence="1">
    <location>
        <begin position="1"/>
        <end position="18"/>
    </location>
</feature>
<gene>
    <name evidence="3" type="ORF">GXW71_01425</name>
</gene>
<feature type="chain" id="PRO_5046582125" evidence="1">
    <location>
        <begin position="19"/>
        <end position="135"/>
    </location>
</feature>
<organism evidence="3 4">
    <name type="scientific">Plastoroseomonas hellenica</name>
    <dbReference type="NCBI Taxonomy" id="2687306"/>
    <lineage>
        <taxon>Bacteria</taxon>
        <taxon>Pseudomonadati</taxon>
        <taxon>Pseudomonadota</taxon>
        <taxon>Alphaproteobacteria</taxon>
        <taxon>Acetobacterales</taxon>
        <taxon>Acetobacteraceae</taxon>
        <taxon>Plastoroseomonas</taxon>
    </lineage>
</organism>
<proteinExistence type="predicted"/>
<dbReference type="Gene3D" id="1.20.1270.180">
    <property type="match status" value="1"/>
</dbReference>
<evidence type="ECO:0000313" key="4">
    <source>
        <dbReference type="Proteomes" id="UP001196870"/>
    </source>
</evidence>